<dbReference type="RefSeq" id="XP_018270144.1">
    <property type="nucleotide sequence ID" value="XM_018417434.1"/>
</dbReference>
<feature type="region of interest" description="Disordered" evidence="1">
    <location>
        <begin position="76"/>
        <end position="121"/>
    </location>
</feature>
<keyword evidence="4" id="KW-1185">Reference proteome</keyword>
<feature type="compositionally biased region" description="Acidic residues" evidence="1">
    <location>
        <begin position="182"/>
        <end position="196"/>
    </location>
</feature>
<dbReference type="RefSeq" id="XP_018270149.1">
    <property type="nucleotide sequence ID" value="XM_018417437.1"/>
</dbReference>
<dbReference type="GeneID" id="28977882"/>
<dbReference type="OMA" id="NRRASDW"/>
<reference evidence="2" key="1">
    <citation type="submission" date="2014-11" db="EMBL/GenBank/DDBJ databases">
        <authorList>
            <consortium name="DOE Joint Genome Institute"/>
            <person name="Otillar R.P."/>
            <person name="Baum A."/>
            <person name="Fleck N.D."/>
            <person name="Khorasani M."/>
            <person name="Zhou S."/>
            <person name="Khan Z."/>
            <person name="Redman R."/>
            <person name="Lindquist E."/>
            <person name="Schmutz J."/>
            <person name="Salamov A."/>
            <person name="Grigoriev I.V."/>
            <person name="Doty S.L."/>
            <person name="Nordberg H.P."/>
            <person name="Cantor M.N."/>
            <person name="Hua S.X."/>
        </authorList>
    </citation>
    <scope>NUCLEOTIDE SEQUENCE</scope>
    <source>
        <strain evidence="2">WP1</strain>
    </source>
</reference>
<proteinExistence type="predicted"/>
<dbReference type="OrthoDB" id="2529100at2759"/>
<accession>A0A0P9EK77</accession>
<evidence type="ECO:0000313" key="3">
    <source>
        <dbReference type="EMBL" id="KPV74100.1"/>
    </source>
</evidence>
<feature type="compositionally biased region" description="Low complexity" evidence="1">
    <location>
        <begin position="85"/>
        <end position="98"/>
    </location>
</feature>
<dbReference type="Proteomes" id="UP000053890">
    <property type="component" value="Unassembled WGS sequence"/>
</dbReference>
<feature type="region of interest" description="Disordered" evidence="1">
    <location>
        <begin position="263"/>
        <end position="291"/>
    </location>
</feature>
<reference evidence="2 4" key="2">
    <citation type="journal article" date="2015" name="Front. Microbiol.">
        <title>Genome sequence of the plant growth promoting endophytic yeast Rhodotorula graminis WP1.</title>
        <authorList>
            <person name="Firrincieli A."/>
            <person name="Otillar R."/>
            <person name="Salamov A."/>
            <person name="Schmutz J."/>
            <person name="Khan Z."/>
            <person name="Redman R.S."/>
            <person name="Fleck N.D."/>
            <person name="Lindquist E."/>
            <person name="Grigoriev I.V."/>
            <person name="Doty S.L."/>
        </authorList>
    </citation>
    <scope>NUCLEOTIDE SEQUENCE [LARGE SCALE GENOMIC DNA]</scope>
    <source>
        <strain evidence="2 4">WP1</strain>
    </source>
</reference>
<evidence type="ECO:0000256" key="1">
    <source>
        <dbReference type="SAM" id="MobiDB-lite"/>
    </source>
</evidence>
<organism evidence="2 4">
    <name type="scientific">Rhodotorula graminis (strain WP1)</name>
    <dbReference type="NCBI Taxonomy" id="578459"/>
    <lineage>
        <taxon>Eukaryota</taxon>
        <taxon>Fungi</taxon>
        <taxon>Dikarya</taxon>
        <taxon>Basidiomycota</taxon>
        <taxon>Pucciniomycotina</taxon>
        <taxon>Microbotryomycetes</taxon>
        <taxon>Sporidiobolales</taxon>
        <taxon>Sporidiobolaceae</taxon>
        <taxon>Rhodotorula</taxon>
    </lineage>
</organism>
<feature type="compositionally biased region" description="Basic and acidic residues" evidence="1">
    <location>
        <begin position="44"/>
        <end position="54"/>
    </location>
</feature>
<feature type="region of interest" description="Disordered" evidence="1">
    <location>
        <begin position="138"/>
        <end position="245"/>
    </location>
</feature>
<dbReference type="EMBL" id="KQ474081">
    <property type="protein sequence ID" value="KPV74095.1"/>
    <property type="molecule type" value="Genomic_DNA"/>
</dbReference>
<dbReference type="AlphaFoldDB" id="A0A0P9EK77"/>
<protein>
    <submittedName>
        <fullName evidence="2">Uncharacterized protein</fullName>
    </submittedName>
</protein>
<feature type="region of interest" description="Disordered" evidence="1">
    <location>
        <begin position="19"/>
        <end position="54"/>
    </location>
</feature>
<sequence>MASLVRQYLCCCLPAPSVDEDTERAPLLNPDILPEAPPRPQGRSTEEQQRERESLQRILEHATERLINVESLAAFRPSRPESTLSAAPSTSSSPSASPARRRKKRPASSSTWRPPMDDTPLAPVRVVHLGRNWEEVPTAAGKVAQRGWTRPASSHSMRTLPRGGGGGPGRVARQRMRRDAGTDEELGENDEDEAELEAGASADGGGEGDSQFGTVASYRTARSSGGTVRPGDVRELWGADGEPESEVDEELARAIAALESSIDDWSLPGGLGPFVAELGDGDEEDERVRAR</sequence>
<dbReference type="GeneID" id="28977885"/>
<evidence type="ECO:0000313" key="4">
    <source>
        <dbReference type="Proteomes" id="UP000053890"/>
    </source>
</evidence>
<evidence type="ECO:0000313" key="2">
    <source>
        <dbReference type="EMBL" id="KPV74095.1"/>
    </source>
</evidence>
<name>A0A0P9EK77_RHOGW</name>
<dbReference type="EMBL" id="KQ474081">
    <property type="protein sequence ID" value="KPV74100.1"/>
    <property type="molecule type" value="Genomic_DNA"/>
</dbReference>
<gene>
    <name evidence="2" type="ORF">RHOBADRAFT_54656</name>
    <name evidence="3" type="ORF">RHOBADRAFT_54661</name>
</gene>